<dbReference type="GO" id="GO:0019350">
    <property type="term" value="P:teichoic acid biosynthetic process"/>
    <property type="evidence" value="ECO:0007669"/>
    <property type="project" value="UniProtKB-KW"/>
</dbReference>
<name>A0A1I2EB72_9ACTN</name>
<sequence length="567" mass="64825">MTRTSVESISWERVHLTLDVALRGFSGNANSLRFLLIDDDRELPVNSRQITAEQHRLEINVTNFADRRQVPNGTWRIVPTCDDEKLPAATFDLDAADRLDIDSRTFLYDRNRTAYVIGFGISDDEDSPEFLMRTYQLFRGAGPAKNPVKKPLGKRLALKVLPRARRRKIAQRLYWTARRVRPPKGDRILFASEMRTSLGGNLARVHDRMIERGLDKKYTFNHSFRVPATANKWSTLRLIYLLATSDTVLMDDYFGLLGNLEVSPDTKIIQLWHAGSGFKAVGYSRFGKYGSPKLSNAHRKYTYVITGSKHLVPVYAEAFGIEESAVVPTGLPRIDTFLDEERSQKVKDDFFAAHPEFRGKKIVLFAPTFRGKSIGDAHYPYERIDFAKLHEVCGDKYVVLFRMHHFIPDAPPIPDQYRDRLVDFAAFPDTNDLLHVTDVLVTDYSSVIYEYTLLDKPILFYAYDKDTYSVIRGFHRDYDSVAPGTICVTFDDLLKALQDEDFDLSKVETFRRENFDYVDTNSADRVIDWLIVGGTDPEHMPGEHKWLASVPEEPAVADEPLSDQSEA</sequence>
<feature type="region of interest" description="Disordered" evidence="7">
    <location>
        <begin position="548"/>
        <end position="567"/>
    </location>
</feature>
<evidence type="ECO:0000256" key="5">
    <source>
        <dbReference type="ARBA" id="ARBA00022944"/>
    </source>
</evidence>
<proteinExistence type="inferred from homology"/>
<reference evidence="8 9" key="1">
    <citation type="submission" date="2016-10" db="EMBL/GenBank/DDBJ databases">
        <authorList>
            <person name="de Groot N.N."/>
        </authorList>
    </citation>
    <scope>NUCLEOTIDE SEQUENCE [LARGE SCALE GENOMIC DNA]</scope>
    <source>
        <strain evidence="8 9">CGMCC 4.3510</strain>
    </source>
</reference>
<dbReference type="PANTHER" id="PTHR37316:SF2">
    <property type="entry name" value="TEICHOIC ACID RIBITOL-PHOSPHATE POLYMERASE TARK"/>
    <property type="match status" value="1"/>
</dbReference>
<dbReference type="PANTHER" id="PTHR37316">
    <property type="entry name" value="TEICHOIC ACID GLYCEROL-PHOSPHATE PRIMASE"/>
    <property type="match status" value="1"/>
</dbReference>
<dbReference type="Gene3D" id="3.40.50.11820">
    <property type="match status" value="1"/>
</dbReference>
<dbReference type="OrthoDB" id="8549922at2"/>
<dbReference type="InterPro" id="IPR043149">
    <property type="entry name" value="TagF_N"/>
</dbReference>
<evidence type="ECO:0000256" key="6">
    <source>
        <dbReference type="ARBA" id="ARBA00023136"/>
    </source>
</evidence>
<dbReference type="SUPFAM" id="SSF53756">
    <property type="entry name" value="UDP-Glycosyltransferase/glycogen phosphorylase"/>
    <property type="match status" value="1"/>
</dbReference>
<comment type="subcellular location">
    <subcellularLocation>
        <location evidence="1">Cell membrane</location>
        <topology evidence="1">Peripheral membrane protein</topology>
    </subcellularLocation>
</comment>
<keyword evidence="3" id="KW-1003">Cell membrane</keyword>
<dbReference type="InterPro" id="IPR043148">
    <property type="entry name" value="TagF_C"/>
</dbReference>
<dbReference type="STRING" id="380248.SAMN05216251_106127"/>
<dbReference type="GO" id="GO:0047355">
    <property type="term" value="F:CDP-glycerol glycerophosphotransferase activity"/>
    <property type="evidence" value="ECO:0007669"/>
    <property type="project" value="InterPro"/>
</dbReference>
<evidence type="ECO:0000256" key="1">
    <source>
        <dbReference type="ARBA" id="ARBA00004202"/>
    </source>
</evidence>
<keyword evidence="5" id="KW-0777">Teichoic acid biosynthesis</keyword>
<evidence type="ECO:0000313" key="9">
    <source>
        <dbReference type="Proteomes" id="UP000199323"/>
    </source>
</evidence>
<comment type="similarity">
    <text evidence="2">Belongs to the CDP-glycerol glycerophosphotransferase family.</text>
</comment>
<dbReference type="InterPro" id="IPR007554">
    <property type="entry name" value="Glycerophosphate_synth"/>
</dbReference>
<dbReference type="Proteomes" id="UP000199323">
    <property type="component" value="Unassembled WGS sequence"/>
</dbReference>
<dbReference type="InterPro" id="IPR051612">
    <property type="entry name" value="Teichoic_Acid_Biosynth"/>
</dbReference>
<gene>
    <name evidence="8" type="ORF">SAMN05216251_106127</name>
</gene>
<protein>
    <submittedName>
        <fullName evidence="8">CDP-ribitol ribitolphosphotransferase</fullName>
    </submittedName>
</protein>
<keyword evidence="9" id="KW-1185">Reference proteome</keyword>
<keyword evidence="6" id="KW-0472">Membrane</keyword>
<dbReference type="GO" id="GO:0005886">
    <property type="term" value="C:plasma membrane"/>
    <property type="evidence" value="ECO:0007669"/>
    <property type="project" value="UniProtKB-SubCell"/>
</dbReference>
<dbReference type="AlphaFoldDB" id="A0A1I2EB72"/>
<dbReference type="Gene3D" id="3.40.50.12580">
    <property type="match status" value="1"/>
</dbReference>
<organism evidence="8 9">
    <name type="scientific">Actinacidiphila alni</name>
    <dbReference type="NCBI Taxonomy" id="380248"/>
    <lineage>
        <taxon>Bacteria</taxon>
        <taxon>Bacillati</taxon>
        <taxon>Actinomycetota</taxon>
        <taxon>Actinomycetes</taxon>
        <taxon>Kitasatosporales</taxon>
        <taxon>Streptomycetaceae</taxon>
        <taxon>Actinacidiphila</taxon>
    </lineage>
</organism>
<evidence type="ECO:0000313" key="8">
    <source>
        <dbReference type="EMBL" id="SFE90182.1"/>
    </source>
</evidence>
<evidence type="ECO:0000256" key="3">
    <source>
        <dbReference type="ARBA" id="ARBA00022475"/>
    </source>
</evidence>
<evidence type="ECO:0000256" key="4">
    <source>
        <dbReference type="ARBA" id="ARBA00022679"/>
    </source>
</evidence>
<evidence type="ECO:0000256" key="2">
    <source>
        <dbReference type="ARBA" id="ARBA00010488"/>
    </source>
</evidence>
<evidence type="ECO:0000256" key="7">
    <source>
        <dbReference type="SAM" id="MobiDB-lite"/>
    </source>
</evidence>
<dbReference type="EMBL" id="FONG01000006">
    <property type="protein sequence ID" value="SFE90182.1"/>
    <property type="molecule type" value="Genomic_DNA"/>
</dbReference>
<dbReference type="Pfam" id="PF04464">
    <property type="entry name" value="Glyphos_transf"/>
    <property type="match status" value="1"/>
</dbReference>
<keyword evidence="4 8" id="KW-0808">Transferase</keyword>
<accession>A0A1I2EB72</accession>